<dbReference type="EMBL" id="JAIZAY010000011">
    <property type="protein sequence ID" value="KAJ8033833.1"/>
    <property type="molecule type" value="Genomic_DNA"/>
</dbReference>
<sequence length="273" mass="31673">MDGLLQKFREAGEESNKTVTEVTQWKEMKDILTEKAYGANPPLDNASFSSTFQSAESFAFITRDLLKILAVIVLQVYSNRRDIGRAMHDFSVAVLQRLLWPFTLLCLLWLAYFFEYDTLKKILITLCELYYIYLILFKNIRERQVTEICIILTSIALRFAKFINSSDFVGRLVVCASIIWAKYNGIGHIDFRLSGLRRLLSYFIQNPLFATCIEVMFPEACQCINLMWLTAMIAWLSINELTFMSEWNQFRSRSPNVLSKLAILIIHVLIMVL</sequence>
<keyword evidence="1" id="KW-0812">Transmembrane</keyword>
<dbReference type="AlphaFoldDB" id="A0A9Q1BWA0"/>
<comment type="caution">
    <text evidence="2">The sequence shown here is derived from an EMBL/GenBank/DDBJ whole genome shotgun (WGS) entry which is preliminary data.</text>
</comment>
<feature type="transmembrane region" description="Helical" evidence="1">
    <location>
        <begin position="122"/>
        <end position="138"/>
    </location>
</feature>
<feature type="transmembrane region" description="Helical" evidence="1">
    <location>
        <begin position="98"/>
        <end position="116"/>
    </location>
</feature>
<keyword evidence="1" id="KW-1133">Transmembrane helix</keyword>
<dbReference type="Proteomes" id="UP001152320">
    <property type="component" value="Chromosome 11"/>
</dbReference>
<evidence type="ECO:0000313" key="2">
    <source>
        <dbReference type="EMBL" id="KAJ8033833.1"/>
    </source>
</evidence>
<accession>A0A9Q1BWA0</accession>
<gene>
    <name evidence="2" type="ORF">HOLleu_24195</name>
</gene>
<proteinExistence type="predicted"/>
<evidence type="ECO:0000313" key="3">
    <source>
        <dbReference type="Proteomes" id="UP001152320"/>
    </source>
</evidence>
<protein>
    <submittedName>
        <fullName evidence="2">Uncharacterized protein</fullName>
    </submittedName>
</protein>
<keyword evidence="3" id="KW-1185">Reference proteome</keyword>
<evidence type="ECO:0000256" key="1">
    <source>
        <dbReference type="SAM" id="Phobius"/>
    </source>
</evidence>
<name>A0A9Q1BWA0_HOLLE</name>
<organism evidence="2 3">
    <name type="scientific">Holothuria leucospilota</name>
    <name type="common">Black long sea cucumber</name>
    <name type="synonym">Mertensiothuria leucospilota</name>
    <dbReference type="NCBI Taxonomy" id="206669"/>
    <lineage>
        <taxon>Eukaryota</taxon>
        <taxon>Metazoa</taxon>
        <taxon>Echinodermata</taxon>
        <taxon>Eleutherozoa</taxon>
        <taxon>Echinozoa</taxon>
        <taxon>Holothuroidea</taxon>
        <taxon>Aspidochirotacea</taxon>
        <taxon>Aspidochirotida</taxon>
        <taxon>Holothuriidae</taxon>
        <taxon>Holothuria</taxon>
    </lineage>
</organism>
<reference evidence="2" key="1">
    <citation type="submission" date="2021-10" db="EMBL/GenBank/DDBJ databases">
        <title>Tropical sea cucumber genome reveals ecological adaptation and Cuvierian tubules defense mechanism.</title>
        <authorList>
            <person name="Chen T."/>
        </authorList>
    </citation>
    <scope>NUCLEOTIDE SEQUENCE</scope>
    <source>
        <strain evidence="2">Nanhai2018</strain>
        <tissue evidence="2">Muscle</tissue>
    </source>
</reference>
<keyword evidence="1" id="KW-0472">Membrane</keyword>